<proteinExistence type="predicted"/>
<accession>A0ACC3MG92</accession>
<gene>
    <name evidence="1" type="ORF">LTR37_019369</name>
</gene>
<comment type="caution">
    <text evidence="1">The sequence shown here is derived from an EMBL/GenBank/DDBJ whole genome shotgun (WGS) entry which is preliminary data.</text>
</comment>
<reference evidence="1" key="1">
    <citation type="submission" date="2023-07" db="EMBL/GenBank/DDBJ databases">
        <title>Black Yeasts Isolated from many extreme environments.</title>
        <authorList>
            <person name="Coleine C."/>
            <person name="Stajich J.E."/>
            <person name="Selbmann L."/>
        </authorList>
    </citation>
    <scope>NUCLEOTIDE SEQUENCE</scope>
    <source>
        <strain evidence="1">CCFEE 5714</strain>
    </source>
</reference>
<name>A0ACC3MG92_9PEZI</name>
<evidence type="ECO:0000313" key="2">
    <source>
        <dbReference type="Proteomes" id="UP001281147"/>
    </source>
</evidence>
<keyword evidence="2" id="KW-1185">Reference proteome</keyword>
<organism evidence="1 2">
    <name type="scientific">Vermiconidia calcicola</name>
    <dbReference type="NCBI Taxonomy" id="1690605"/>
    <lineage>
        <taxon>Eukaryota</taxon>
        <taxon>Fungi</taxon>
        <taxon>Dikarya</taxon>
        <taxon>Ascomycota</taxon>
        <taxon>Pezizomycotina</taxon>
        <taxon>Dothideomycetes</taxon>
        <taxon>Dothideomycetidae</taxon>
        <taxon>Mycosphaerellales</taxon>
        <taxon>Extremaceae</taxon>
        <taxon>Vermiconidia</taxon>
    </lineage>
</organism>
<dbReference type="EMBL" id="JAUTXU010000297">
    <property type="protein sequence ID" value="KAK3686885.1"/>
    <property type="molecule type" value="Genomic_DNA"/>
</dbReference>
<dbReference type="Proteomes" id="UP001281147">
    <property type="component" value="Unassembled WGS sequence"/>
</dbReference>
<evidence type="ECO:0000313" key="1">
    <source>
        <dbReference type="EMBL" id="KAK3686885.1"/>
    </source>
</evidence>
<protein>
    <submittedName>
        <fullName evidence="1">Uncharacterized protein</fullName>
    </submittedName>
</protein>
<sequence length="268" mass="29825">MNESARWSAVVARDPTTDGKFVYAVKTTKIFCRPTCKARLARRSNVDFFDHSAEAQAAGYHKVKKACDLLATLPENAPLPGLERLAEEAHLTKHHFHRLFKKETGLTPREYAIATRKASKSETSSSNSTTPITPQSGDMQSTFNGDDDDMVFTDFDESAFAQESLVDFDSVFIYYSIVETTYGRLLIAFQYGKICKLELGTTEVELLASLDSSFPALHHFHFPKALATMEAKTFQEHTDAVVEALENPSGKILSVPIILSLQTYQAVE</sequence>